<organism evidence="2 3">
    <name type="scientific">Granulimonas faecalis</name>
    <dbReference type="NCBI Taxonomy" id="2894155"/>
    <lineage>
        <taxon>Bacteria</taxon>
        <taxon>Bacillati</taxon>
        <taxon>Actinomycetota</taxon>
        <taxon>Coriobacteriia</taxon>
        <taxon>Coriobacteriales</taxon>
        <taxon>Kribbibacteriaceae</taxon>
        <taxon>Granulimonas</taxon>
    </lineage>
</organism>
<evidence type="ECO:0008006" key="4">
    <source>
        <dbReference type="Google" id="ProtNLM"/>
    </source>
</evidence>
<accession>A0AAV5B115</accession>
<evidence type="ECO:0000313" key="3">
    <source>
        <dbReference type="Proteomes" id="UP001055025"/>
    </source>
</evidence>
<dbReference type="AlphaFoldDB" id="A0AAV5B115"/>
<protein>
    <recommendedName>
        <fullName evidence="4">ABC transporter permease</fullName>
    </recommendedName>
</protein>
<feature type="transmembrane region" description="Helical" evidence="1">
    <location>
        <begin position="251"/>
        <end position="270"/>
    </location>
</feature>
<keyword evidence="1" id="KW-1133">Transmembrane helix</keyword>
<proteinExistence type="predicted"/>
<evidence type="ECO:0000313" key="2">
    <source>
        <dbReference type="EMBL" id="GJM54389.1"/>
    </source>
</evidence>
<reference evidence="2" key="1">
    <citation type="journal article" date="2022" name="Int. J. Syst. Evol. Microbiol.">
        <title>Granulimonas faecalis gen. nov., sp. nov., and Leptogranulimonas caecicola gen. nov., sp. nov., novel lactate-producing Atopobiaceae bacteria isolated from mouse intestines, and an emended description of the family Atopobiaceae.</title>
        <authorList>
            <person name="Morinaga K."/>
            <person name="Kusada H."/>
            <person name="Sakamoto S."/>
            <person name="Murakami T."/>
            <person name="Toyoda A."/>
            <person name="Mori H."/>
            <person name="Meng X.Y."/>
            <person name="Takashino M."/>
            <person name="Murotomi K."/>
            <person name="Tamaki H."/>
        </authorList>
    </citation>
    <scope>NUCLEOTIDE SEQUENCE</scope>
    <source>
        <strain evidence="2">OPF53</strain>
    </source>
</reference>
<keyword evidence="1" id="KW-0472">Membrane</keyword>
<dbReference type="Proteomes" id="UP001055025">
    <property type="component" value="Unassembled WGS sequence"/>
</dbReference>
<feature type="transmembrane region" description="Helical" evidence="1">
    <location>
        <begin position="333"/>
        <end position="358"/>
    </location>
</feature>
<dbReference type="RefSeq" id="WP_135977903.1">
    <property type="nucleotide sequence ID" value="NZ_BQKC01000001.1"/>
</dbReference>
<feature type="transmembrane region" description="Helical" evidence="1">
    <location>
        <begin position="282"/>
        <end position="299"/>
    </location>
</feature>
<feature type="transmembrane region" description="Helical" evidence="1">
    <location>
        <begin position="162"/>
        <end position="179"/>
    </location>
</feature>
<sequence>MGQVRTVATVTMRTPWIYVLPALVALFLLLPSLYPEASTGGADILERYGAENYMETSRRLQQWREDGVDGELVALEERALEALGRAREATDDKAFFQAAADYENVSLALVERGVWEDDELFMRANSLNVVRVAGLVEPVVYTTVGELPALPYLAFVYEQVPWLLWVGAPCLVALAGVLSRTNGRLLALGPCQVIGSLGSGLFAGLLAWAMVMAAFLLAALVIAVRNGWGDPAYPAVFVQGDRLETLGCADVLLRASAVLLALSLFVGMLVEAAFSLVDDVRLPVVAVAVFALLPMVVGHDGVPWAPWSHVYVAQTAGVCAYFNGGPLSETPQAFPLALTVLFGWAAGLSVLALVGNALRRTNRI</sequence>
<dbReference type="EMBL" id="BQKC01000001">
    <property type="protein sequence ID" value="GJM54389.1"/>
    <property type="molecule type" value="Genomic_DNA"/>
</dbReference>
<keyword evidence="1" id="KW-0812">Transmembrane</keyword>
<feature type="transmembrane region" description="Helical" evidence="1">
    <location>
        <begin position="200"/>
        <end position="224"/>
    </location>
</feature>
<gene>
    <name evidence="2" type="ORF">ATOP_00440</name>
</gene>
<keyword evidence="3" id="KW-1185">Reference proteome</keyword>
<feature type="transmembrane region" description="Helical" evidence="1">
    <location>
        <begin position="16"/>
        <end position="34"/>
    </location>
</feature>
<comment type="caution">
    <text evidence="2">The sequence shown here is derived from an EMBL/GenBank/DDBJ whole genome shotgun (WGS) entry which is preliminary data.</text>
</comment>
<name>A0AAV5B115_9ACTN</name>
<evidence type="ECO:0000256" key="1">
    <source>
        <dbReference type="SAM" id="Phobius"/>
    </source>
</evidence>